<name>A0A7R9FER1_9NEOP</name>
<dbReference type="PROSITE" id="PS50041">
    <property type="entry name" value="C_TYPE_LECTIN_2"/>
    <property type="match status" value="2"/>
</dbReference>
<reference evidence="4" key="1">
    <citation type="submission" date="2020-11" db="EMBL/GenBank/DDBJ databases">
        <authorList>
            <person name="Tran Van P."/>
        </authorList>
    </citation>
    <scope>NUCLEOTIDE SEQUENCE</scope>
</reference>
<feature type="chain" id="PRO_5030641214" description="C-type lectin domain-containing protein" evidence="2">
    <location>
        <begin position="25"/>
        <end position="512"/>
    </location>
</feature>
<accession>A0A7R9FER1</accession>
<organism evidence="4">
    <name type="scientific">Timema tahoe</name>
    <dbReference type="NCBI Taxonomy" id="61484"/>
    <lineage>
        <taxon>Eukaryota</taxon>
        <taxon>Metazoa</taxon>
        <taxon>Ecdysozoa</taxon>
        <taxon>Arthropoda</taxon>
        <taxon>Hexapoda</taxon>
        <taxon>Insecta</taxon>
        <taxon>Pterygota</taxon>
        <taxon>Neoptera</taxon>
        <taxon>Polyneoptera</taxon>
        <taxon>Phasmatodea</taxon>
        <taxon>Timematodea</taxon>
        <taxon>Timematoidea</taxon>
        <taxon>Timematidae</taxon>
        <taxon>Timema</taxon>
    </lineage>
</organism>
<dbReference type="InterPro" id="IPR016186">
    <property type="entry name" value="C-type_lectin-like/link_sf"/>
</dbReference>
<dbReference type="SMART" id="SM00034">
    <property type="entry name" value="CLECT"/>
    <property type="match status" value="2"/>
</dbReference>
<sequence length="512" mass="56416">MRGPAVLLLVFALVCVHTPSGTSGSTCVTPKSSSMGIAVVSRRNETGHWTAQLNFTHDSDGEKGREKGSGPWLVNFDQTVSVCEEGESVLIVATITSACKEESTNKTPPRSFVDVPGLNRYKVHVTAKTWEEARKVCIAEKAHLVVINSEAEAKAVLKIWQEYPFPKLNPLFIFLGFNDIKGEGKYVTVTGKCYMLCLILGEPLDDTGFVAWEKGQPDDSRGENCGGLNRSGKFHDLSCTTKIPYICEQEKTSSCHYDKFLPLSASSDATDSHQLLPVSSEMFCPTTILHEVRDNQSQKSHWPLGGRGKPRSREEQTLLTVTKVNLKHSAGSTTSVEQDSGPWEVDVEQTSNRCGAEEEIVLAALVKAPPPRAGPGYEAIHGLGYYKLHTELKTWEEARRVCAEEGAHLAIVNSKVEMDVILNIWGRHPNIIDSYLNSYAHIGFHDLYTEGNYLTVLGDSLLSTDFVPWGANEPNNLGGNPGEDCGTLLREGKFNDINCDTKLAYFCEQESW</sequence>
<gene>
    <name evidence="4" type="ORF">TTEB3V08_LOCUS386</name>
</gene>
<evidence type="ECO:0000313" key="4">
    <source>
        <dbReference type="EMBL" id="CAD7452199.1"/>
    </source>
</evidence>
<evidence type="ECO:0000256" key="2">
    <source>
        <dbReference type="SAM" id="SignalP"/>
    </source>
</evidence>
<feature type="domain" description="C-type lectin" evidence="3">
    <location>
        <begin position="121"/>
        <end position="248"/>
    </location>
</feature>
<protein>
    <recommendedName>
        <fullName evidence="3">C-type lectin domain-containing protein</fullName>
    </recommendedName>
</protein>
<dbReference type="InterPro" id="IPR050111">
    <property type="entry name" value="C-type_lectin/snaclec_domain"/>
</dbReference>
<dbReference type="Gene3D" id="3.10.100.10">
    <property type="entry name" value="Mannose-Binding Protein A, subunit A"/>
    <property type="match status" value="2"/>
</dbReference>
<dbReference type="InterPro" id="IPR001304">
    <property type="entry name" value="C-type_lectin-like"/>
</dbReference>
<evidence type="ECO:0000259" key="3">
    <source>
        <dbReference type="PROSITE" id="PS50041"/>
    </source>
</evidence>
<evidence type="ECO:0000256" key="1">
    <source>
        <dbReference type="SAM" id="MobiDB-lite"/>
    </source>
</evidence>
<dbReference type="InterPro" id="IPR016187">
    <property type="entry name" value="CTDL_fold"/>
</dbReference>
<keyword evidence="2" id="KW-0732">Signal</keyword>
<feature type="region of interest" description="Disordered" evidence="1">
    <location>
        <begin position="295"/>
        <end position="314"/>
    </location>
</feature>
<dbReference type="PANTHER" id="PTHR22803">
    <property type="entry name" value="MANNOSE, PHOSPHOLIPASE, LECTIN RECEPTOR RELATED"/>
    <property type="match status" value="1"/>
</dbReference>
<dbReference type="SUPFAM" id="SSF56436">
    <property type="entry name" value="C-type lectin-like"/>
    <property type="match status" value="2"/>
</dbReference>
<dbReference type="EMBL" id="OE000055">
    <property type="protein sequence ID" value="CAD7452199.1"/>
    <property type="molecule type" value="Genomic_DNA"/>
</dbReference>
<feature type="signal peptide" evidence="2">
    <location>
        <begin position="1"/>
        <end position="24"/>
    </location>
</feature>
<proteinExistence type="predicted"/>
<dbReference type="AlphaFoldDB" id="A0A7R9FER1"/>
<feature type="domain" description="C-type lectin" evidence="3">
    <location>
        <begin position="381"/>
        <end position="508"/>
    </location>
</feature>
<dbReference type="Pfam" id="PF00059">
    <property type="entry name" value="Lectin_C"/>
    <property type="match status" value="2"/>
</dbReference>
<dbReference type="CDD" id="cd00037">
    <property type="entry name" value="CLECT"/>
    <property type="match status" value="2"/>
</dbReference>